<evidence type="ECO:0000313" key="4">
    <source>
        <dbReference type="Proteomes" id="UP000182409"/>
    </source>
</evidence>
<proteinExistence type="predicted"/>
<dbReference type="Gene3D" id="3.40.720.10">
    <property type="entry name" value="Alkaline Phosphatase, subunit A"/>
    <property type="match status" value="2"/>
</dbReference>
<feature type="signal peptide" evidence="2">
    <location>
        <begin position="1"/>
        <end position="26"/>
    </location>
</feature>
<dbReference type="SUPFAM" id="SSF75011">
    <property type="entry name" value="3-carboxy-cis,cis-mucoante lactonizing enzyme"/>
    <property type="match status" value="1"/>
</dbReference>
<dbReference type="OrthoDB" id="145213at2"/>
<dbReference type="PANTHER" id="PTHR47197:SF3">
    <property type="entry name" value="DIHYDRO-HEME D1 DEHYDROGENASE"/>
    <property type="match status" value="1"/>
</dbReference>
<dbReference type="InterPro" id="IPR051200">
    <property type="entry name" value="Host-pathogen_enzymatic-act"/>
</dbReference>
<dbReference type="PANTHER" id="PTHR47197">
    <property type="entry name" value="PROTEIN NIRF"/>
    <property type="match status" value="1"/>
</dbReference>
<name>A0A1H4PGI3_9BACT</name>
<evidence type="ECO:0000256" key="2">
    <source>
        <dbReference type="SAM" id="SignalP"/>
    </source>
</evidence>
<evidence type="ECO:0000256" key="1">
    <source>
        <dbReference type="SAM" id="MobiDB-lite"/>
    </source>
</evidence>
<evidence type="ECO:0000313" key="3">
    <source>
        <dbReference type="EMBL" id="SEC06192.1"/>
    </source>
</evidence>
<dbReference type="Proteomes" id="UP000182409">
    <property type="component" value="Unassembled WGS sequence"/>
</dbReference>
<dbReference type="EMBL" id="FNSD01000001">
    <property type="protein sequence ID" value="SEC06192.1"/>
    <property type="molecule type" value="Genomic_DNA"/>
</dbReference>
<dbReference type="Gene3D" id="2.130.10.10">
    <property type="entry name" value="YVTN repeat-like/Quinoprotein amine dehydrogenase"/>
    <property type="match status" value="2"/>
</dbReference>
<organism evidence="3 4">
    <name type="scientific">Terriglobus roseus</name>
    <dbReference type="NCBI Taxonomy" id="392734"/>
    <lineage>
        <taxon>Bacteria</taxon>
        <taxon>Pseudomonadati</taxon>
        <taxon>Acidobacteriota</taxon>
        <taxon>Terriglobia</taxon>
        <taxon>Terriglobales</taxon>
        <taxon>Acidobacteriaceae</taxon>
        <taxon>Terriglobus</taxon>
    </lineage>
</organism>
<reference evidence="3 4" key="1">
    <citation type="submission" date="2016-10" db="EMBL/GenBank/DDBJ databases">
        <authorList>
            <person name="de Groot N.N."/>
        </authorList>
    </citation>
    <scope>NUCLEOTIDE SEQUENCE [LARGE SCALE GENOMIC DNA]</scope>
    <source>
        <strain evidence="3 4">AB35.6</strain>
    </source>
</reference>
<dbReference type="InterPro" id="IPR015943">
    <property type="entry name" value="WD40/YVTN_repeat-like_dom_sf"/>
</dbReference>
<sequence>MLGMRPQRVLTAALFSASFASPLALAQQPQTVLNLPTSKQLLLPVPGAPQRLNSLPMAMATSPDGRYVAVVNGGYGTAESDYQQSIAIINAATDAVQDFPERRTSRNMPQTLYTGLVFSADGTHLYASLDSLTDPEGKGKEATGNAIAVYSFHDGSITPERLLKVPLQTLAPGRKQNELNKDTPAGKAIPVPTGLALVPGRSGAADQLLIADVYSDDVLLMDTATGATLKRFDLASSPVVPSTYPISLAVSRDGRRAFVGLWNGSAVAELDLVSGRTVQTLPLMPPTRPIDPSSHPAAMRLSADESRLYIALANRDAVAAVGLNGARMKLMGTWDTRLPGQTLFGAIPSALAFSDDGKDLFVANSGSNAIAVLHTGDKLSLKTPATAAGFIPTEWFPTAVTVHAGHLLVATGKGKSTGPNAAPAVAPRDPAAAKLFKPRAHAYIATLLYGSVASIDLTKAMPDLAKLSAAVMTSNRMNAAQEHLRFAGGTNPIKHVIYVIKENRTYDQILGDLGVGDGDPSLAMYGKSITPNEHKLALQYGVLDNFYDSGEVSGNGHVWSTAGITSDYTERIWQQSYRGDERMYDFEGVVEQGYPLAEGISDVNEPASGYIWTNLARHGKSLMHFGEFINTDFCTDKPKAQDRSPLLGTPEGQATGCPRTAIRPGEPIPTNYGGGTSPYPWPIPLIAKNTATKPELQNHYDPLYPDFELSFPEQLRFEEFRTHLAKWQTDMAAGHDTMPNFIMMRMGNDHTAGTKAGSPTPRASVADNDLAVGRLVDAVSHSNLWDSTAVFFLEDDAQDGADHVDAHRSIALIASKYAPHGTTATVDHNFYTTVSVLRTMEDLLGLPPMNNNDALAPLIQIFSGDGSVAPYAADYSNRDNKLIYTANTPQAIGAKTSAKMDFTHEDRADPRKLNVILWQDAMGNSAAVPQMILHPKDAHKDDDDD</sequence>
<dbReference type="AlphaFoldDB" id="A0A1H4PGI3"/>
<protein>
    <submittedName>
        <fullName evidence="3">Lactonase, 7-bladed beta-propeller</fullName>
    </submittedName>
</protein>
<feature type="chain" id="PRO_5010187167" evidence="2">
    <location>
        <begin position="27"/>
        <end position="945"/>
    </location>
</feature>
<dbReference type="SUPFAM" id="SSF53649">
    <property type="entry name" value="Alkaline phosphatase-like"/>
    <property type="match status" value="1"/>
</dbReference>
<gene>
    <name evidence="3" type="ORF">SAMN05443244_2547</name>
</gene>
<dbReference type="InterPro" id="IPR017850">
    <property type="entry name" value="Alkaline_phosphatase_core_sf"/>
</dbReference>
<feature type="region of interest" description="Disordered" evidence="1">
    <location>
        <begin position="640"/>
        <end position="670"/>
    </location>
</feature>
<accession>A0A1H4PGI3</accession>
<keyword evidence="2" id="KW-0732">Signal</keyword>